<accession>A0A225UY29</accession>
<reference evidence="3" key="1">
    <citation type="submission" date="2017-03" db="EMBL/GenBank/DDBJ databases">
        <title>Phytopthora megakarya and P. palmivora, two closely related causual agents of cacao black pod achieved similar genome size and gene model numbers by different mechanisms.</title>
        <authorList>
            <person name="Ali S."/>
            <person name="Shao J."/>
            <person name="Larry D.J."/>
            <person name="Kronmiller B."/>
            <person name="Shen D."/>
            <person name="Strem M.D."/>
            <person name="Melnick R.L."/>
            <person name="Guiltinan M.J."/>
            <person name="Tyler B.M."/>
            <person name="Meinhardt L.W."/>
            <person name="Bailey B.A."/>
        </authorList>
    </citation>
    <scope>NUCLEOTIDE SEQUENCE [LARGE SCALE GENOMIC DNA]</scope>
    <source>
        <strain evidence="3">zdho120</strain>
    </source>
</reference>
<dbReference type="AlphaFoldDB" id="A0A225UY29"/>
<feature type="region of interest" description="Disordered" evidence="1">
    <location>
        <begin position="1"/>
        <end position="33"/>
    </location>
</feature>
<protein>
    <submittedName>
        <fullName evidence="2">Uncharacterized protein</fullName>
    </submittedName>
</protein>
<evidence type="ECO:0000313" key="3">
    <source>
        <dbReference type="Proteomes" id="UP000198211"/>
    </source>
</evidence>
<evidence type="ECO:0000313" key="2">
    <source>
        <dbReference type="EMBL" id="OWY97697.1"/>
    </source>
</evidence>
<dbReference type="Proteomes" id="UP000198211">
    <property type="component" value="Unassembled WGS sequence"/>
</dbReference>
<evidence type="ECO:0000256" key="1">
    <source>
        <dbReference type="SAM" id="MobiDB-lite"/>
    </source>
</evidence>
<feature type="non-terminal residue" evidence="2">
    <location>
        <position position="202"/>
    </location>
</feature>
<feature type="compositionally biased region" description="Polar residues" evidence="1">
    <location>
        <begin position="179"/>
        <end position="189"/>
    </location>
</feature>
<gene>
    <name evidence="2" type="ORF">PHMEG_00031713</name>
</gene>
<organism evidence="2 3">
    <name type="scientific">Phytophthora megakarya</name>
    <dbReference type="NCBI Taxonomy" id="4795"/>
    <lineage>
        <taxon>Eukaryota</taxon>
        <taxon>Sar</taxon>
        <taxon>Stramenopiles</taxon>
        <taxon>Oomycota</taxon>
        <taxon>Peronosporomycetes</taxon>
        <taxon>Peronosporales</taxon>
        <taxon>Peronosporaceae</taxon>
        <taxon>Phytophthora</taxon>
    </lineage>
</organism>
<sequence>MALGSARPVNQVHAGNNKPKQPVLGERKPQQAPMNNVHYNYGSMRCRFCFGNRNDMDNAGLHKFVDCPKRARDLVAGVKRRNIHAKQGVNAVKKELQGLNERVKAQAKKPKREVTLEECKAKMAVDACSAVQKDVPLTPSGSTPPQSHGDTNDIWKGYVIFFDDDEPMDTLVNAVDVNPVSTEKATAKQSDGDIDMQDPKGD</sequence>
<feature type="region of interest" description="Disordered" evidence="1">
    <location>
        <begin position="178"/>
        <end position="202"/>
    </location>
</feature>
<keyword evidence="3" id="KW-1185">Reference proteome</keyword>
<name>A0A225UY29_9STRA</name>
<comment type="caution">
    <text evidence="2">The sequence shown here is derived from an EMBL/GenBank/DDBJ whole genome shotgun (WGS) entry which is preliminary data.</text>
</comment>
<proteinExistence type="predicted"/>
<dbReference type="EMBL" id="NBNE01010165">
    <property type="protein sequence ID" value="OWY97697.1"/>
    <property type="molecule type" value="Genomic_DNA"/>
</dbReference>